<dbReference type="OrthoDB" id="9813316at2"/>
<dbReference type="SUPFAM" id="SSF58113">
    <property type="entry name" value="Apolipoprotein A-I"/>
    <property type="match status" value="1"/>
</dbReference>
<keyword evidence="3" id="KW-1185">Reference proteome</keyword>
<dbReference type="PATRIC" id="fig|1177179.3.peg.220"/>
<dbReference type="AlphaFoldDB" id="L0WJP0"/>
<gene>
    <name evidence="2" type="ORF">A11A3_01135</name>
</gene>
<accession>L0WJP0</accession>
<reference evidence="2 3" key="1">
    <citation type="journal article" date="2012" name="J. Bacteriol.">
        <title>Genome Sequence of the Alkane-Degrading Bacterium Alcanivorax hongdengensis Type Strain A-11-3.</title>
        <authorList>
            <person name="Lai Q."/>
            <person name="Shao Z."/>
        </authorList>
    </citation>
    <scope>NUCLEOTIDE SEQUENCE [LARGE SCALE GENOMIC DNA]</scope>
    <source>
        <strain evidence="2 3">A-11-3</strain>
    </source>
</reference>
<comment type="caution">
    <text evidence="2">The sequence shown here is derived from an EMBL/GenBank/DDBJ whole genome shotgun (WGS) entry which is preliminary data.</text>
</comment>
<protein>
    <recommendedName>
        <fullName evidence="4">Coiled coil domain-containing protein</fullName>
    </recommendedName>
</protein>
<dbReference type="Gene3D" id="1.20.5.1230">
    <property type="entry name" value="Apolipoprotein A-I"/>
    <property type="match status" value="1"/>
</dbReference>
<evidence type="ECO:0008006" key="4">
    <source>
        <dbReference type="Google" id="ProtNLM"/>
    </source>
</evidence>
<dbReference type="STRING" id="1177179.A11A3_01135"/>
<organism evidence="2 3">
    <name type="scientific">Alcanivorax hongdengensis A-11-3</name>
    <dbReference type="NCBI Taxonomy" id="1177179"/>
    <lineage>
        <taxon>Bacteria</taxon>
        <taxon>Pseudomonadati</taxon>
        <taxon>Pseudomonadota</taxon>
        <taxon>Gammaproteobacteria</taxon>
        <taxon>Oceanospirillales</taxon>
        <taxon>Alcanivoracaceae</taxon>
        <taxon>Alcanivorax</taxon>
    </lineage>
</organism>
<proteinExistence type="predicted"/>
<keyword evidence="1" id="KW-0175">Coiled coil</keyword>
<evidence type="ECO:0000313" key="3">
    <source>
        <dbReference type="Proteomes" id="UP000010164"/>
    </source>
</evidence>
<sequence length="99" mass="11835">MASHQQRIEKISETLKNWDYQLDRLEHRLIDLSEEARQQAKEALADLKEQRKQMATRLEEGRSQAGEMLEDFKDGMEKTMDDFKERLQKMRHQVGDKDD</sequence>
<dbReference type="Proteomes" id="UP000010164">
    <property type="component" value="Unassembled WGS sequence"/>
</dbReference>
<evidence type="ECO:0000313" key="2">
    <source>
        <dbReference type="EMBL" id="EKF76055.1"/>
    </source>
</evidence>
<dbReference type="EMBL" id="AMRJ01000001">
    <property type="protein sequence ID" value="EKF76055.1"/>
    <property type="molecule type" value="Genomic_DNA"/>
</dbReference>
<name>L0WJP0_9GAMM</name>
<evidence type="ECO:0000256" key="1">
    <source>
        <dbReference type="SAM" id="Coils"/>
    </source>
</evidence>
<dbReference type="RefSeq" id="WP_008927418.1">
    <property type="nucleotide sequence ID" value="NZ_AMRJ01000001.1"/>
</dbReference>
<feature type="coiled-coil region" evidence="1">
    <location>
        <begin position="8"/>
        <end position="93"/>
    </location>
</feature>